<protein>
    <submittedName>
        <fullName evidence="1">Uncharacterized protein</fullName>
    </submittedName>
</protein>
<comment type="caution">
    <text evidence="1">The sequence shown here is derived from an EMBL/GenBank/DDBJ whole genome shotgun (WGS) entry which is preliminary data.</text>
</comment>
<name>A0ACC2TGE6_9FUNG</name>
<sequence length="197" mass="22840">MYQGHQYQQPPQALQHTQAQLYSWFQAVDADGSGQITAEELQHALVNGIFKISICFDDFPGDWSPFNYETVRLMVSMFDTDNNGTINFNEFAGLWKYIDDWKKCFQSFDTDRSGTIDQSELRAALKAFGYNLSERFTTILITKFDKKGMNAITFDNFIQVCVTINMLTSSFRRFDTDNDGWIQIRYEDFLELAITSK</sequence>
<organism evidence="1 2">
    <name type="scientific">Entomophthora muscae</name>
    <dbReference type="NCBI Taxonomy" id="34485"/>
    <lineage>
        <taxon>Eukaryota</taxon>
        <taxon>Fungi</taxon>
        <taxon>Fungi incertae sedis</taxon>
        <taxon>Zoopagomycota</taxon>
        <taxon>Entomophthoromycotina</taxon>
        <taxon>Entomophthoromycetes</taxon>
        <taxon>Entomophthorales</taxon>
        <taxon>Entomophthoraceae</taxon>
        <taxon>Entomophthora</taxon>
    </lineage>
</organism>
<evidence type="ECO:0000313" key="1">
    <source>
        <dbReference type="EMBL" id="KAJ9073466.1"/>
    </source>
</evidence>
<dbReference type="Proteomes" id="UP001165960">
    <property type="component" value="Unassembled WGS sequence"/>
</dbReference>
<proteinExistence type="predicted"/>
<evidence type="ECO:0000313" key="2">
    <source>
        <dbReference type="Proteomes" id="UP001165960"/>
    </source>
</evidence>
<accession>A0ACC2TGE6</accession>
<dbReference type="EMBL" id="QTSX02002905">
    <property type="protein sequence ID" value="KAJ9073466.1"/>
    <property type="molecule type" value="Genomic_DNA"/>
</dbReference>
<reference evidence="1" key="1">
    <citation type="submission" date="2022-04" db="EMBL/GenBank/DDBJ databases">
        <title>Genome of the entomopathogenic fungus Entomophthora muscae.</title>
        <authorList>
            <person name="Elya C."/>
            <person name="Lovett B.R."/>
            <person name="Lee E."/>
            <person name="Macias A.M."/>
            <person name="Hajek A.E."/>
            <person name="De Bivort B.L."/>
            <person name="Kasson M.T."/>
            <person name="De Fine Licht H.H."/>
            <person name="Stajich J.E."/>
        </authorList>
    </citation>
    <scope>NUCLEOTIDE SEQUENCE</scope>
    <source>
        <strain evidence="1">Berkeley</strain>
    </source>
</reference>
<gene>
    <name evidence="1" type="ORF">DSO57_1016178</name>
</gene>
<keyword evidence="2" id="KW-1185">Reference proteome</keyword>